<keyword evidence="2" id="KW-0732">Signal</keyword>
<feature type="region of interest" description="Disordered" evidence="1">
    <location>
        <begin position="26"/>
        <end position="52"/>
    </location>
</feature>
<dbReference type="InterPro" id="IPR012347">
    <property type="entry name" value="Ferritin-like"/>
</dbReference>
<dbReference type="Pfam" id="PF13628">
    <property type="entry name" value="DUF4142"/>
    <property type="match status" value="1"/>
</dbReference>
<dbReference type="PANTHER" id="PTHR38593:SF1">
    <property type="entry name" value="BLR2558 PROTEIN"/>
    <property type="match status" value="1"/>
</dbReference>
<feature type="domain" description="DUF4142" evidence="3">
    <location>
        <begin position="56"/>
        <end position="190"/>
    </location>
</feature>
<accession>A0ABR9XHK7</accession>
<comment type="caution">
    <text evidence="4">The sequence shown here is derived from an EMBL/GenBank/DDBJ whole genome shotgun (WGS) entry which is preliminary data.</text>
</comment>
<proteinExistence type="predicted"/>
<gene>
    <name evidence="4" type="ORF">IRJ18_10895</name>
</gene>
<reference evidence="4 5" key="1">
    <citation type="submission" date="2020-10" db="EMBL/GenBank/DDBJ databases">
        <title>Mucilaginibacter mali sp. nov., isolated from rhizosphere soil of apple orchard.</title>
        <authorList>
            <person name="Lee J.-S."/>
            <person name="Kim H.S."/>
            <person name="Kim J.-S."/>
        </authorList>
    </citation>
    <scope>NUCLEOTIDE SEQUENCE [LARGE SCALE GENOMIC DNA]</scope>
    <source>
        <strain evidence="4 5">KCTC 23157</strain>
    </source>
</reference>
<name>A0ABR9XHK7_9SPHI</name>
<evidence type="ECO:0000256" key="1">
    <source>
        <dbReference type="SAM" id="MobiDB-lite"/>
    </source>
</evidence>
<dbReference type="Gene3D" id="1.20.1260.10">
    <property type="match status" value="1"/>
</dbReference>
<evidence type="ECO:0000313" key="4">
    <source>
        <dbReference type="EMBL" id="MBE9666869.1"/>
    </source>
</evidence>
<dbReference type="PANTHER" id="PTHR38593">
    <property type="entry name" value="BLR2558 PROTEIN"/>
    <property type="match status" value="1"/>
</dbReference>
<dbReference type="InterPro" id="IPR025419">
    <property type="entry name" value="DUF4142"/>
</dbReference>
<keyword evidence="5" id="KW-1185">Reference proteome</keyword>
<feature type="chain" id="PRO_5046935202" evidence="2">
    <location>
        <begin position="19"/>
        <end position="196"/>
    </location>
</feature>
<dbReference type="Proteomes" id="UP000632774">
    <property type="component" value="Unassembled WGS sequence"/>
</dbReference>
<feature type="signal peptide" evidence="2">
    <location>
        <begin position="1"/>
        <end position="18"/>
    </location>
</feature>
<evidence type="ECO:0000313" key="5">
    <source>
        <dbReference type="Proteomes" id="UP000632774"/>
    </source>
</evidence>
<organism evidence="4 5">
    <name type="scientific">Mucilaginibacter boryungensis</name>
    <dbReference type="NCBI Taxonomy" id="768480"/>
    <lineage>
        <taxon>Bacteria</taxon>
        <taxon>Pseudomonadati</taxon>
        <taxon>Bacteroidota</taxon>
        <taxon>Sphingobacteriia</taxon>
        <taxon>Sphingobacteriales</taxon>
        <taxon>Sphingobacteriaceae</taxon>
        <taxon>Mucilaginibacter</taxon>
    </lineage>
</organism>
<dbReference type="EMBL" id="JADFFM010000001">
    <property type="protein sequence ID" value="MBE9666869.1"/>
    <property type="molecule type" value="Genomic_DNA"/>
</dbReference>
<protein>
    <submittedName>
        <fullName evidence="4">DUF4142 domain-containing protein</fullName>
    </submittedName>
</protein>
<sequence length="196" mass="21466">MRKITKVLLLTCSVFTLAGCNNTPKDSTAKADSINHTNDSSEAKTPGVPATEISGDDAKFAVAAANGGMAEVELGKLARNQGTTMQVRDFGAMMIKDHSTINDEMKGLADSKHIVLPDSLNNEEKKLKADLMAKKGKEFDQAYVDAMIEDHEQDIKDFEQAAKIVKYPEMQLFIKRNLPVLKMHLAAIKKVKAGMK</sequence>
<evidence type="ECO:0000256" key="2">
    <source>
        <dbReference type="SAM" id="SignalP"/>
    </source>
</evidence>
<dbReference type="PROSITE" id="PS51257">
    <property type="entry name" value="PROKAR_LIPOPROTEIN"/>
    <property type="match status" value="1"/>
</dbReference>
<dbReference type="RefSeq" id="WP_194106212.1">
    <property type="nucleotide sequence ID" value="NZ_JADFFM010000001.1"/>
</dbReference>
<evidence type="ECO:0000259" key="3">
    <source>
        <dbReference type="Pfam" id="PF13628"/>
    </source>
</evidence>